<evidence type="ECO:0000313" key="3">
    <source>
        <dbReference type="Proteomes" id="UP000075531"/>
    </source>
</evidence>
<dbReference type="PATRIC" id="fig|1121338.3.peg.737"/>
<dbReference type="OrthoDB" id="1753583at2"/>
<dbReference type="Proteomes" id="UP000075531">
    <property type="component" value="Unassembled WGS sequence"/>
</dbReference>
<dbReference type="SUPFAM" id="SSF54523">
    <property type="entry name" value="Pili subunits"/>
    <property type="match status" value="1"/>
</dbReference>
<dbReference type="RefSeq" id="WP_066822747.1">
    <property type="nucleotide sequence ID" value="NZ_LTBA01000004.1"/>
</dbReference>
<dbReference type="NCBIfam" id="TIGR02532">
    <property type="entry name" value="IV_pilin_GFxxxE"/>
    <property type="match status" value="1"/>
</dbReference>
<proteinExistence type="predicted"/>
<gene>
    <name evidence="2" type="ORF">CLTEP_07260</name>
</gene>
<accession>A0A151B6E6</accession>
<evidence type="ECO:0008006" key="4">
    <source>
        <dbReference type="Google" id="ProtNLM"/>
    </source>
</evidence>
<dbReference type="EMBL" id="LTBA01000004">
    <property type="protein sequence ID" value="KYH35322.1"/>
    <property type="molecule type" value="Genomic_DNA"/>
</dbReference>
<organism evidence="2 3">
    <name type="scientific">Clostridium tepidiprofundi DSM 19306</name>
    <dbReference type="NCBI Taxonomy" id="1121338"/>
    <lineage>
        <taxon>Bacteria</taxon>
        <taxon>Bacillati</taxon>
        <taxon>Bacillota</taxon>
        <taxon>Clostridia</taxon>
        <taxon>Eubacteriales</taxon>
        <taxon>Clostridiaceae</taxon>
        <taxon>Clostridium</taxon>
    </lineage>
</organism>
<sequence>MIKRGFTLIELIITLAILGIILIPISNFFFTNYKELNNVNRRLNLQYEGEKAVKKFTDVAIESKGIQEVKSGQTDLSNGINADNVTRIVLMSTDDDGNYVYDIFELEDGNLWYGKGKKNDTINKDGNLEQNEVSGSVIAKYINSISLIGENITKYEGMKHAYVVLIKLNLKDGNVTYSVKSKVYFRNK</sequence>
<comment type="caution">
    <text evidence="2">The sequence shown here is derived from an EMBL/GenBank/DDBJ whole genome shotgun (WGS) entry which is preliminary data.</text>
</comment>
<dbReference type="Pfam" id="PF07963">
    <property type="entry name" value="N_methyl"/>
    <property type="match status" value="1"/>
</dbReference>
<keyword evidence="1" id="KW-0812">Transmembrane</keyword>
<reference evidence="2 3" key="1">
    <citation type="submission" date="2016-02" db="EMBL/GenBank/DDBJ databases">
        <title>Genome sequence of Clostridium tepidiprofundi DSM 19306.</title>
        <authorList>
            <person name="Poehlein A."/>
            <person name="Daniel R."/>
        </authorList>
    </citation>
    <scope>NUCLEOTIDE SEQUENCE [LARGE SCALE GENOMIC DNA]</scope>
    <source>
        <strain evidence="2 3">DSM 19306</strain>
    </source>
</reference>
<evidence type="ECO:0000313" key="2">
    <source>
        <dbReference type="EMBL" id="KYH35322.1"/>
    </source>
</evidence>
<keyword evidence="3" id="KW-1185">Reference proteome</keyword>
<keyword evidence="1" id="KW-0472">Membrane</keyword>
<dbReference type="InterPro" id="IPR012902">
    <property type="entry name" value="N_methyl_site"/>
</dbReference>
<keyword evidence="1" id="KW-1133">Transmembrane helix</keyword>
<dbReference type="Gene3D" id="3.30.700.10">
    <property type="entry name" value="Glycoprotein, Type 4 Pilin"/>
    <property type="match status" value="1"/>
</dbReference>
<feature type="transmembrane region" description="Helical" evidence="1">
    <location>
        <begin position="7"/>
        <end position="30"/>
    </location>
</feature>
<dbReference type="InterPro" id="IPR045584">
    <property type="entry name" value="Pilin-like"/>
</dbReference>
<protein>
    <recommendedName>
        <fullName evidence="4">Prepilin-type N-terminal cleavage/methylation domain-containing protein</fullName>
    </recommendedName>
</protein>
<evidence type="ECO:0000256" key="1">
    <source>
        <dbReference type="SAM" id="Phobius"/>
    </source>
</evidence>
<dbReference type="STRING" id="1121338.CLTEP_07260"/>
<name>A0A151B6E6_9CLOT</name>
<dbReference type="AlphaFoldDB" id="A0A151B6E6"/>